<evidence type="ECO:0000313" key="2">
    <source>
        <dbReference type="EMBL" id="OWZ83212.1"/>
    </source>
</evidence>
<dbReference type="RefSeq" id="WP_089024116.1">
    <property type="nucleotide sequence ID" value="NZ_NIQC01000024.1"/>
</dbReference>
<name>A0A226BWQ7_9FIRM</name>
<reference evidence="2 3" key="1">
    <citation type="submission" date="2017-06" db="EMBL/GenBank/DDBJ databases">
        <title>Draft Genome Sequence of Natranaerobius trueperi halophilic, alkalithermophilic bacteria from soda lakes.</title>
        <authorList>
            <person name="Zhao B."/>
        </authorList>
    </citation>
    <scope>NUCLEOTIDE SEQUENCE [LARGE SCALE GENOMIC DNA]</scope>
    <source>
        <strain evidence="2 3">DSM 18760</strain>
    </source>
</reference>
<keyword evidence="1" id="KW-1133">Transmembrane helix</keyword>
<gene>
    <name evidence="2" type="ORF">CDO51_09955</name>
</gene>
<protein>
    <submittedName>
        <fullName evidence="2">Uncharacterized protein</fullName>
    </submittedName>
</protein>
<dbReference type="AlphaFoldDB" id="A0A226BWQ7"/>
<evidence type="ECO:0000256" key="1">
    <source>
        <dbReference type="SAM" id="Phobius"/>
    </source>
</evidence>
<proteinExistence type="predicted"/>
<dbReference type="EMBL" id="NIQC01000024">
    <property type="protein sequence ID" value="OWZ83212.1"/>
    <property type="molecule type" value="Genomic_DNA"/>
</dbReference>
<dbReference type="Proteomes" id="UP000214588">
    <property type="component" value="Unassembled WGS sequence"/>
</dbReference>
<comment type="caution">
    <text evidence="2">The sequence shown here is derived from an EMBL/GenBank/DDBJ whole genome shotgun (WGS) entry which is preliminary data.</text>
</comment>
<keyword evidence="1" id="KW-0472">Membrane</keyword>
<dbReference type="OrthoDB" id="9948096at2"/>
<accession>A0A226BWQ7</accession>
<organism evidence="2 3">
    <name type="scientific">Natranaerobius trueperi</name>
    <dbReference type="NCBI Taxonomy" id="759412"/>
    <lineage>
        <taxon>Bacteria</taxon>
        <taxon>Bacillati</taxon>
        <taxon>Bacillota</taxon>
        <taxon>Clostridia</taxon>
        <taxon>Natranaerobiales</taxon>
        <taxon>Natranaerobiaceae</taxon>
        <taxon>Natranaerobius</taxon>
    </lineage>
</organism>
<feature type="transmembrane region" description="Helical" evidence="1">
    <location>
        <begin position="12"/>
        <end position="30"/>
    </location>
</feature>
<keyword evidence="3" id="KW-1185">Reference proteome</keyword>
<sequence>MLSNIDLKRVSLSICIILLLILSIIGYLGYRNNWNFNLFFEEKVIDLEGEIETPDGNLVLKPKKMMLYHYRLIIFIDYELNPDLDDLDLKLQHVP</sequence>
<keyword evidence="1" id="KW-0812">Transmembrane</keyword>
<evidence type="ECO:0000313" key="3">
    <source>
        <dbReference type="Proteomes" id="UP000214588"/>
    </source>
</evidence>